<dbReference type="InterPro" id="IPR052755">
    <property type="entry name" value="Lysozyme_Inhibitor_LprI"/>
</dbReference>
<dbReference type="Pfam" id="PF07007">
    <property type="entry name" value="LprI"/>
    <property type="match status" value="1"/>
</dbReference>
<keyword evidence="1" id="KW-0732">Signal</keyword>
<dbReference type="PANTHER" id="PTHR37549:SF1">
    <property type="entry name" value="LIPOPROTEIN LPRI"/>
    <property type="match status" value="1"/>
</dbReference>
<name>A0ABT0KYL3_9GAMM</name>
<feature type="chain" id="PRO_5045601995" evidence="1">
    <location>
        <begin position="21"/>
        <end position="413"/>
    </location>
</feature>
<feature type="domain" description="Lysozyme inhibitor LprI-like N-terminal" evidence="2">
    <location>
        <begin position="33"/>
        <end position="101"/>
    </location>
</feature>
<organism evidence="3 4">
    <name type="scientific">Shewanella aestuarii</name>
    <dbReference type="NCBI Taxonomy" id="1028752"/>
    <lineage>
        <taxon>Bacteria</taxon>
        <taxon>Pseudomonadati</taxon>
        <taxon>Pseudomonadota</taxon>
        <taxon>Gammaproteobacteria</taxon>
        <taxon>Alteromonadales</taxon>
        <taxon>Shewanellaceae</taxon>
        <taxon>Shewanella</taxon>
    </lineage>
</organism>
<evidence type="ECO:0000256" key="1">
    <source>
        <dbReference type="SAM" id="SignalP"/>
    </source>
</evidence>
<dbReference type="RefSeq" id="WP_188840088.1">
    <property type="nucleotide sequence ID" value="NZ_BMOT01000002.1"/>
</dbReference>
<dbReference type="PANTHER" id="PTHR37549">
    <property type="entry name" value="LIPOPROTEIN LPRI"/>
    <property type="match status" value="1"/>
</dbReference>
<dbReference type="EMBL" id="JAKILK010000002">
    <property type="protein sequence ID" value="MCL1116505.1"/>
    <property type="molecule type" value="Genomic_DNA"/>
</dbReference>
<dbReference type="Gene3D" id="1.20.1270.180">
    <property type="match status" value="1"/>
</dbReference>
<dbReference type="Proteomes" id="UP001203212">
    <property type="component" value="Unassembled WGS sequence"/>
</dbReference>
<evidence type="ECO:0000313" key="3">
    <source>
        <dbReference type="EMBL" id="MCL1116505.1"/>
    </source>
</evidence>
<comment type="caution">
    <text evidence="3">The sequence shown here is derived from an EMBL/GenBank/DDBJ whole genome shotgun (WGS) entry which is preliminary data.</text>
</comment>
<sequence length="413" mass="45802">MKQSYFKLLSIFALSFNVNAASYDCTGQLNLTEQAICSSKALNLLDEQLSDYYSAHLAVLQNTEKSDLISNQQKWIRKRNHNCQTNVDCLAVVYAARIEQLSLIPDNIETTNSTFAHRPALDSFNVEKQCDFSNITLSADLAVYAGGAYSGHKTNYQIDESGHMATVFDVAINSPDVPVALILGAYEPSIWNIKWTQDTKIAAVYAMGYHKQIVAGLASNTPVVLTSSREMPKCQNNFYISAKTLDKINPLSMHLFNKKVSLVTFAKNAKLGFGNAFDQKTEFFTNAASTLEKHVDHSLPLAGKAGIEQLMARGDIRPYNKKDIEKWVKLKSNQLNEDLPPVSGMDVSSRYKPKHIGYGYVILKKITIPAGLFGGNRVTFFLNENVPYPGGSLGHSDLYDFNTLKCHGSLCNI</sequence>
<gene>
    <name evidence="3" type="ORF">L2689_04505</name>
</gene>
<protein>
    <submittedName>
        <fullName evidence="3">Lysozyme inhibitor LprI family protein</fullName>
    </submittedName>
</protein>
<evidence type="ECO:0000313" key="4">
    <source>
        <dbReference type="Proteomes" id="UP001203212"/>
    </source>
</evidence>
<feature type="signal peptide" evidence="1">
    <location>
        <begin position="1"/>
        <end position="20"/>
    </location>
</feature>
<dbReference type="InterPro" id="IPR009739">
    <property type="entry name" value="LprI-like_N"/>
</dbReference>
<keyword evidence="4" id="KW-1185">Reference proteome</keyword>
<proteinExistence type="predicted"/>
<accession>A0ABT0KYL3</accession>
<reference evidence="3 4" key="1">
    <citation type="submission" date="2022-01" db="EMBL/GenBank/DDBJ databases">
        <title>Whole genome-based taxonomy of the Shewanellaceae.</title>
        <authorList>
            <person name="Martin-Rodriguez A.J."/>
        </authorList>
    </citation>
    <scope>NUCLEOTIDE SEQUENCE [LARGE SCALE GENOMIC DNA]</scope>
    <source>
        <strain evidence="3 4">JCM 17801</strain>
    </source>
</reference>
<evidence type="ECO:0000259" key="2">
    <source>
        <dbReference type="Pfam" id="PF07007"/>
    </source>
</evidence>